<reference evidence="2 3" key="1">
    <citation type="journal article" date="2019" name="Int. J. Syst. Evol. Microbiol.">
        <title>The Global Catalogue of Microorganisms (GCM) 10K type strain sequencing project: providing services to taxonomists for standard genome sequencing and annotation.</title>
        <authorList>
            <consortium name="The Broad Institute Genomics Platform"/>
            <consortium name="The Broad Institute Genome Sequencing Center for Infectious Disease"/>
            <person name="Wu L."/>
            <person name="Ma J."/>
        </authorList>
    </citation>
    <scope>NUCLEOTIDE SEQUENCE [LARGE SCALE GENOMIC DNA]</scope>
    <source>
        <strain evidence="2 3">CGMCC 1.3240</strain>
    </source>
</reference>
<dbReference type="Proteomes" id="UP001596312">
    <property type="component" value="Unassembled WGS sequence"/>
</dbReference>
<dbReference type="SUPFAM" id="SSF46689">
    <property type="entry name" value="Homeodomain-like"/>
    <property type="match status" value="1"/>
</dbReference>
<dbReference type="Pfam" id="PF13565">
    <property type="entry name" value="HTH_32"/>
    <property type="match status" value="1"/>
</dbReference>
<accession>A0ABD5VA93</accession>
<name>A0ABD5VA93_9EURY</name>
<sequence length="138" mass="15567">MGKLDGIAAADLRAALADATDHKAVRRLMVALAYEDGEPVDRLSDRYGIPRSTLYYWLDRFEERGIDGALADEPRPGRPPKLDEDARDGLNADLDAQPAEFGYEAAGWTPDLVRRHLEREYGVEYSTGHVRRLLREEL</sequence>
<dbReference type="InterPro" id="IPR009057">
    <property type="entry name" value="Homeodomain-like_sf"/>
</dbReference>
<feature type="region of interest" description="Disordered" evidence="1">
    <location>
        <begin position="68"/>
        <end position="89"/>
    </location>
</feature>
<gene>
    <name evidence="2" type="ORF">ACFQGH_14920</name>
</gene>
<proteinExistence type="predicted"/>
<protein>
    <submittedName>
        <fullName evidence="2">Helix-turn-helix domain-containing protein</fullName>
    </submittedName>
</protein>
<evidence type="ECO:0000256" key="1">
    <source>
        <dbReference type="SAM" id="MobiDB-lite"/>
    </source>
</evidence>
<dbReference type="AlphaFoldDB" id="A0ABD5VA93"/>
<comment type="caution">
    <text evidence="2">The sequence shown here is derived from an EMBL/GenBank/DDBJ whole genome shotgun (WGS) entry which is preliminary data.</text>
</comment>
<keyword evidence="3" id="KW-1185">Reference proteome</keyword>
<dbReference type="Gene3D" id="1.10.10.60">
    <property type="entry name" value="Homeodomain-like"/>
    <property type="match status" value="1"/>
</dbReference>
<evidence type="ECO:0000313" key="3">
    <source>
        <dbReference type="Proteomes" id="UP001596312"/>
    </source>
</evidence>
<evidence type="ECO:0000313" key="2">
    <source>
        <dbReference type="EMBL" id="MFC6906487.1"/>
    </source>
</evidence>
<dbReference type="EMBL" id="JBHSXQ010000004">
    <property type="protein sequence ID" value="MFC6906487.1"/>
    <property type="molecule type" value="Genomic_DNA"/>
</dbReference>
<organism evidence="2 3">
    <name type="scientific">Halalkalicoccus tibetensis</name>
    <dbReference type="NCBI Taxonomy" id="175632"/>
    <lineage>
        <taxon>Archaea</taxon>
        <taxon>Methanobacteriati</taxon>
        <taxon>Methanobacteriota</taxon>
        <taxon>Stenosarchaea group</taxon>
        <taxon>Halobacteria</taxon>
        <taxon>Halobacteriales</taxon>
        <taxon>Halococcaceae</taxon>
        <taxon>Halalkalicoccus</taxon>
    </lineage>
</organism>
<dbReference type="RefSeq" id="WP_340605058.1">
    <property type="nucleotide sequence ID" value="NZ_JBBMXV010000004.1"/>
</dbReference>